<evidence type="ECO:0000313" key="3">
    <source>
        <dbReference type="EMBL" id="MCZ4225411.1"/>
    </source>
</evidence>
<dbReference type="PANTHER" id="PTHR46331:SF2">
    <property type="entry name" value="VALACYCLOVIR HYDROLASE"/>
    <property type="match status" value="1"/>
</dbReference>
<keyword evidence="3" id="KW-0378">Hydrolase</keyword>
<evidence type="ECO:0000259" key="2">
    <source>
        <dbReference type="Pfam" id="PF00561"/>
    </source>
</evidence>
<sequence>MKYIKNLVSNILLMACLFAFPCKANPTPIVNAFKKTPGDNYANINGMKMYYFTAGKGTPLILLHGAFSTIEKDFGKLIPTLAKSHLVIGIELQGHGHTNNIARPFSYQNMAADVIALMNTLGIPKADFIGYSMGGGVALEIAISQPQLIGHLVLESVAYSPAGMNMQNPSNLKPKAQTDLNHSVWKENYLKVSPDTAGWTKLVSGIYSLMGNWKGFTSEQIKSIKAPALLIFGDSDMSKGEHQIEMFRLLGGGSSGDLYQTPNLRLAILPGTTHVSMVDQYQLLQPIIGDFLKTSL</sequence>
<accession>A0ABT4L2J5</accession>
<dbReference type="SUPFAM" id="SSF53474">
    <property type="entry name" value="alpha/beta-Hydrolases"/>
    <property type="match status" value="1"/>
</dbReference>
<gene>
    <name evidence="3" type="ORF">O0931_19005</name>
</gene>
<dbReference type="Proteomes" id="UP001144341">
    <property type="component" value="Unassembled WGS sequence"/>
</dbReference>
<name>A0ABT4L2J5_9SPHI</name>
<dbReference type="Gene3D" id="3.40.50.1820">
    <property type="entry name" value="alpha/beta hydrolase"/>
    <property type="match status" value="1"/>
</dbReference>
<keyword evidence="4" id="KW-1185">Reference proteome</keyword>
<dbReference type="PRINTS" id="PR00111">
    <property type="entry name" value="ABHYDROLASE"/>
</dbReference>
<feature type="signal peptide" evidence="1">
    <location>
        <begin position="1"/>
        <end position="24"/>
    </location>
</feature>
<dbReference type="RefSeq" id="WP_269417066.1">
    <property type="nucleotide sequence ID" value="NZ_JAPWGL010000006.1"/>
</dbReference>
<protein>
    <submittedName>
        <fullName evidence="3">Alpha/beta hydrolase</fullName>
    </submittedName>
</protein>
<dbReference type="InterPro" id="IPR000073">
    <property type="entry name" value="AB_hydrolase_1"/>
</dbReference>
<evidence type="ECO:0000313" key="4">
    <source>
        <dbReference type="Proteomes" id="UP001144341"/>
    </source>
</evidence>
<dbReference type="InterPro" id="IPR029058">
    <property type="entry name" value="AB_hydrolase_fold"/>
</dbReference>
<dbReference type="EMBL" id="JAPWGL010000006">
    <property type="protein sequence ID" value="MCZ4225411.1"/>
    <property type="molecule type" value="Genomic_DNA"/>
</dbReference>
<evidence type="ECO:0000256" key="1">
    <source>
        <dbReference type="SAM" id="SignalP"/>
    </source>
</evidence>
<proteinExistence type="predicted"/>
<feature type="chain" id="PRO_5045132164" evidence="1">
    <location>
        <begin position="25"/>
        <end position="296"/>
    </location>
</feature>
<dbReference type="GO" id="GO:0016787">
    <property type="term" value="F:hydrolase activity"/>
    <property type="evidence" value="ECO:0007669"/>
    <property type="project" value="UniProtKB-KW"/>
</dbReference>
<feature type="domain" description="AB hydrolase-1" evidence="2">
    <location>
        <begin position="59"/>
        <end position="157"/>
    </location>
</feature>
<comment type="caution">
    <text evidence="3">The sequence shown here is derived from an EMBL/GenBank/DDBJ whole genome shotgun (WGS) entry which is preliminary data.</text>
</comment>
<reference evidence="3" key="1">
    <citation type="submission" date="2022-12" db="EMBL/GenBank/DDBJ databases">
        <title>Genome sequence of SJ11.</title>
        <authorList>
            <person name="Woo H."/>
        </authorList>
    </citation>
    <scope>NUCLEOTIDE SEQUENCE</scope>
    <source>
        <strain evidence="3">SJ11</strain>
    </source>
</reference>
<dbReference type="Pfam" id="PF00561">
    <property type="entry name" value="Abhydrolase_1"/>
    <property type="match status" value="1"/>
</dbReference>
<dbReference type="PROSITE" id="PS51257">
    <property type="entry name" value="PROKAR_LIPOPROTEIN"/>
    <property type="match status" value="1"/>
</dbReference>
<dbReference type="PANTHER" id="PTHR46331">
    <property type="entry name" value="VALACYCLOVIR HYDROLASE"/>
    <property type="match status" value="1"/>
</dbReference>
<keyword evidence="1" id="KW-0732">Signal</keyword>
<organism evidence="3 4">
    <name type="scientific">Pedobacter rhodius</name>
    <dbReference type="NCBI Taxonomy" id="3004098"/>
    <lineage>
        <taxon>Bacteria</taxon>
        <taxon>Pseudomonadati</taxon>
        <taxon>Bacteroidota</taxon>
        <taxon>Sphingobacteriia</taxon>
        <taxon>Sphingobacteriales</taxon>
        <taxon>Sphingobacteriaceae</taxon>
        <taxon>Pedobacter</taxon>
    </lineage>
</organism>